<dbReference type="AGR" id="WB:WBGene00017111"/>
<feature type="domain" description="PAN-3" evidence="1">
    <location>
        <begin position="1"/>
        <end position="115"/>
    </location>
</feature>
<dbReference type="KEGG" id="cel:CELE_E03H12.4"/>
<accession>O02126</accession>
<gene>
    <name evidence="2" type="ORF">CELE_E03H12.4</name>
    <name evidence="2 4" type="ORF">E03H12.4</name>
</gene>
<reference evidence="2 3" key="1">
    <citation type="journal article" date="1998" name="Science">
        <title>Genome sequence of the nematode C. elegans: a platform for investigating biology.</title>
        <authorList>
            <consortium name="The C. elegans sequencing consortium"/>
            <person name="Sulson J.E."/>
            <person name="Waterston R."/>
        </authorList>
    </citation>
    <scope>NUCLEOTIDE SEQUENCE [LARGE SCALE GENOMIC DNA]</scope>
    <source>
        <strain evidence="2 3">Bristol N2</strain>
    </source>
</reference>
<evidence type="ECO:0000259" key="1">
    <source>
        <dbReference type="SMART" id="SM00605"/>
    </source>
</evidence>
<dbReference type="Pfam" id="PF08277">
    <property type="entry name" value="PAN_3"/>
    <property type="match status" value="1"/>
</dbReference>
<protein>
    <submittedName>
        <fullName evidence="2">PAN-3 domain-containing protein</fullName>
    </submittedName>
</protein>
<evidence type="ECO:0000313" key="4">
    <source>
        <dbReference type="WormBase" id="E03H12.4"/>
    </source>
</evidence>
<evidence type="ECO:0000313" key="3">
    <source>
        <dbReference type="Proteomes" id="UP000001940"/>
    </source>
</evidence>
<dbReference type="RefSeq" id="NP_500691.2">
    <property type="nucleotide sequence ID" value="NM_068290.2"/>
</dbReference>
<proteinExistence type="predicted"/>
<dbReference type="InParanoid" id="O02126"/>
<dbReference type="OMA" id="GAFENCI"/>
<dbReference type="WormBase" id="E03H12.4">
    <property type="protein sequence ID" value="CE49188"/>
    <property type="gene ID" value="WBGene00017111"/>
</dbReference>
<dbReference type="eggNOG" id="ENOG502THP4">
    <property type="taxonomic scope" value="Eukaryota"/>
</dbReference>
<dbReference type="Proteomes" id="UP000001940">
    <property type="component" value="Chromosome IV"/>
</dbReference>
<dbReference type="GeneID" id="184029"/>
<dbReference type="PIR" id="T28773">
    <property type="entry name" value="T28773"/>
</dbReference>
<dbReference type="OrthoDB" id="5802185at2759"/>
<evidence type="ECO:0000313" key="2">
    <source>
        <dbReference type="EMBL" id="CCD68676.2"/>
    </source>
</evidence>
<dbReference type="HOGENOM" id="CLU_045736_3_0_1"/>
<name>O02126_CAEEL</name>
<dbReference type="PaxDb" id="6239-E03H12.4"/>
<keyword evidence="3" id="KW-1185">Reference proteome</keyword>
<dbReference type="CTD" id="184029"/>
<dbReference type="EMBL" id="BX284604">
    <property type="protein sequence ID" value="CCD68676.2"/>
    <property type="molecule type" value="Genomic_DNA"/>
</dbReference>
<organism evidence="2 3">
    <name type="scientific">Caenorhabditis elegans</name>
    <dbReference type="NCBI Taxonomy" id="6239"/>
    <lineage>
        <taxon>Eukaryota</taxon>
        <taxon>Metazoa</taxon>
        <taxon>Ecdysozoa</taxon>
        <taxon>Nematoda</taxon>
        <taxon>Chromadorea</taxon>
        <taxon>Rhabditida</taxon>
        <taxon>Rhabditina</taxon>
        <taxon>Rhabditomorpha</taxon>
        <taxon>Rhabditoidea</taxon>
        <taxon>Rhabditidae</taxon>
        <taxon>Peloderinae</taxon>
        <taxon>Caenorhabditis</taxon>
    </lineage>
</organism>
<dbReference type="SMART" id="SM00605">
    <property type="entry name" value="CW"/>
    <property type="match status" value="1"/>
</dbReference>
<dbReference type="FunCoup" id="O02126">
    <property type="interactions" value="811"/>
</dbReference>
<dbReference type="PANTHER" id="PTHR47629:SF7">
    <property type="entry name" value="PAN-3 DOMAIN-CONTAINING PROTEIN"/>
    <property type="match status" value="1"/>
</dbReference>
<dbReference type="PANTHER" id="PTHR47629">
    <property type="entry name" value="C-TYPE LECTIN-RELATED"/>
    <property type="match status" value="1"/>
</dbReference>
<sequence>MLLFWGFPSSNTKFCEPQVAIGAFENCIQLCINDTFCIIAFGNDSSCTLCDIYFASKITQSNSTSNVQTAIKVDSQLQCPKNITTNQYSYTNGYNNYKVIYSEPIWTISYDKNCIDETFRMFPRPAGAFCLTVPPPTGINYINSSASCKASGSGMEIAGMQSEKEFNYVLKTAKVNVGFDPSLKYKSVWLTGKMRSACQTRPIPDGCTGLNAFEGFPYQDNFDVYKLAPGYPHISTNVTSRCLQLLLAQTENGYEGMIYDALCDWICDGQSPAVICVSTFTCGGLAF</sequence>
<dbReference type="UCSC" id="E03H12.4">
    <property type="organism name" value="c. elegans"/>
</dbReference>
<dbReference type="AlphaFoldDB" id="O02126"/>
<dbReference type="InterPro" id="IPR006583">
    <property type="entry name" value="PAN-3_domain"/>
</dbReference>